<evidence type="ECO:0008006" key="3">
    <source>
        <dbReference type="Google" id="ProtNLM"/>
    </source>
</evidence>
<accession>A0A8E2LFR7</accession>
<dbReference type="AlphaFoldDB" id="A0A8E2LFR7"/>
<dbReference type="EMBL" id="MTLA01000109">
    <property type="protein sequence ID" value="OOP68434.1"/>
    <property type="molecule type" value="Genomic_DNA"/>
</dbReference>
<dbReference type="Pfam" id="PF10978">
    <property type="entry name" value="DUF2785"/>
    <property type="match status" value="1"/>
</dbReference>
<dbReference type="InterPro" id="IPR021247">
    <property type="entry name" value="DUF2785"/>
</dbReference>
<protein>
    <recommendedName>
        <fullName evidence="3">DUF2785 domain-containing protein</fullName>
    </recommendedName>
</protein>
<sequence length="271" mass="31172">MLKEQLYEIIRHDYALPKGLDEFEAVQQVIGVLGSTDAEVRDELGYRILANWLLRKNFLTGSQLSILLEQAISDDMLFFKIGEAESDHVFKRTFSALLIALILIRDNREEFLGEAAFFQALERINLYCRLEKDYRSYVEGKGWAHGPAHISDAIDECVRHRFTGLDECSKLWEGLLHLIDGAPHVYDAEEDERITIPIIAMVESGKVPFSTLCRWLERIELPAEKDLISMTRRINIKHFIRCLTFGLLAKGLGKVEDLMIIERKFNPFVAD</sequence>
<dbReference type="RefSeq" id="WP_078110139.1">
    <property type="nucleotide sequence ID" value="NZ_CP065424.1"/>
</dbReference>
<organism evidence="1 2">
    <name type="scientific">Heyndrickxia oleronia</name>
    <dbReference type="NCBI Taxonomy" id="38875"/>
    <lineage>
        <taxon>Bacteria</taxon>
        <taxon>Bacillati</taxon>
        <taxon>Bacillota</taxon>
        <taxon>Bacilli</taxon>
        <taxon>Bacillales</taxon>
        <taxon>Bacillaceae</taxon>
        <taxon>Heyndrickxia</taxon>
    </lineage>
</organism>
<dbReference type="Proteomes" id="UP000189761">
    <property type="component" value="Unassembled WGS sequence"/>
</dbReference>
<evidence type="ECO:0000313" key="2">
    <source>
        <dbReference type="Proteomes" id="UP000189761"/>
    </source>
</evidence>
<name>A0A8E2LFR7_9BACI</name>
<gene>
    <name evidence="1" type="ORF">BWZ43_10505</name>
</gene>
<comment type="caution">
    <text evidence="1">The sequence shown here is derived from an EMBL/GenBank/DDBJ whole genome shotgun (WGS) entry which is preliminary data.</text>
</comment>
<reference evidence="1 2" key="1">
    <citation type="submission" date="2017-01" db="EMBL/GenBank/DDBJ databases">
        <title>Draft genome sequence of Bacillus oleronius.</title>
        <authorList>
            <person name="Allam M."/>
        </authorList>
    </citation>
    <scope>NUCLEOTIDE SEQUENCE [LARGE SCALE GENOMIC DNA]</scope>
    <source>
        <strain evidence="1 2">DSM 9356</strain>
    </source>
</reference>
<keyword evidence="2" id="KW-1185">Reference proteome</keyword>
<proteinExistence type="predicted"/>
<evidence type="ECO:0000313" key="1">
    <source>
        <dbReference type="EMBL" id="OOP68434.1"/>
    </source>
</evidence>